<dbReference type="EMBL" id="WKLC01000845">
    <property type="protein sequence ID" value="MSE16769.1"/>
    <property type="molecule type" value="Genomic_DNA"/>
</dbReference>
<feature type="non-terminal residue" evidence="1">
    <location>
        <position position="71"/>
    </location>
</feature>
<gene>
    <name evidence="1" type="ORF">GKC49_17125</name>
</gene>
<protein>
    <submittedName>
        <fullName evidence="1">TIM barrel protein</fullName>
    </submittedName>
</protein>
<proteinExistence type="predicted"/>
<organism evidence="1 2">
    <name type="scientific">Enterobacter agglomerans</name>
    <name type="common">Erwinia herbicola</name>
    <name type="synonym">Pantoea agglomerans</name>
    <dbReference type="NCBI Taxonomy" id="549"/>
    <lineage>
        <taxon>Bacteria</taxon>
        <taxon>Pseudomonadati</taxon>
        <taxon>Pseudomonadota</taxon>
        <taxon>Gammaproteobacteria</taxon>
        <taxon>Enterobacterales</taxon>
        <taxon>Erwiniaceae</taxon>
        <taxon>Pantoea</taxon>
        <taxon>Pantoea agglomerans group</taxon>
    </lineage>
</organism>
<evidence type="ECO:0000313" key="1">
    <source>
        <dbReference type="EMBL" id="MSE16769.1"/>
    </source>
</evidence>
<dbReference type="InterPro" id="IPR036237">
    <property type="entry name" value="Xyl_isomerase-like_sf"/>
</dbReference>
<evidence type="ECO:0000313" key="2">
    <source>
        <dbReference type="Proteomes" id="UP000461948"/>
    </source>
</evidence>
<reference evidence="1 2" key="1">
    <citation type="submission" date="2019-11" db="EMBL/GenBank/DDBJ databases">
        <title>Draft Genome Sequence of Plant Growth-Promoting Rhizosphere-Associated Bacteria.</title>
        <authorList>
            <person name="Vasilyev I.Y."/>
            <person name="Radchenko V."/>
            <person name="Ilnitskaya E.V."/>
        </authorList>
    </citation>
    <scope>NUCLEOTIDE SEQUENCE [LARGE SCALE GENOMIC DNA]</scope>
    <source>
        <strain evidence="1 2">VRA_MhP_f</strain>
    </source>
</reference>
<dbReference type="PANTHER" id="PTHR43489">
    <property type="entry name" value="ISOMERASE"/>
    <property type="match status" value="1"/>
</dbReference>
<dbReference type="SUPFAM" id="SSF51658">
    <property type="entry name" value="Xylose isomerase-like"/>
    <property type="match status" value="1"/>
</dbReference>
<dbReference type="GO" id="GO:0046487">
    <property type="term" value="P:glyoxylate metabolic process"/>
    <property type="evidence" value="ECO:0007669"/>
    <property type="project" value="TreeGrafter"/>
</dbReference>
<name>A0A7X2MP78_ENTAG</name>
<accession>A0A7X2MP78</accession>
<dbReference type="AlphaFoldDB" id="A0A7X2MP78"/>
<dbReference type="GO" id="GO:0008903">
    <property type="term" value="F:hydroxypyruvate isomerase activity"/>
    <property type="evidence" value="ECO:0007669"/>
    <property type="project" value="TreeGrafter"/>
</dbReference>
<comment type="caution">
    <text evidence="1">The sequence shown here is derived from an EMBL/GenBank/DDBJ whole genome shotgun (WGS) entry which is preliminary data.</text>
</comment>
<dbReference type="PANTHER" id="PTHR43489:SF6">
    <property type="entry name" value="HYDROXYPYRUVATE ISOMERASE-RELATED"/>
    <property type="match status" value="1"/>
</dbReference>
<dbReference type="Proteomes" id="UP000461948">
    <property type="component" value="Unassembled WGS sequence"/>
</dbReference>
<dbReference type="Gene3D" id="3.20.20.150">
    <property type="entry name" value="Divalent-metal-dependent TIM barrel enzymes"/>
    <property type="match status" value="1"/>
</dbReference>
<sequence>MPKFAANLSTQFTELPFAERFAAAAEAGFTAVEFLFPYDYPATQIKQWLDDNQLQLVLFNTAPGNVAAGEW</sequence>
<dbReference type="InterPro" id="IPR050417">
    <property type="entry name" value="Sugar_Epim/Isomerase"/>
</dbReference>